<dbReference type="SUPFAM" id="SSF56601">
    <property type="entry name" value="beta-lactamase/transpeptidase-like"/>
    <property type="match status" value="2"/>
</dbReference>
<dbReference type="HOGENOM" id="CLU_012369_0_0_7"/>
<dbReference type="PANTHER" id="PTHR32282">
    <property type="entry name" value="BINDING PROTEIN TRANSPEPTIDASE, PUTATIVE-RELATED"/>
    <property type="match status" value="1"/>
</dbReference>
<accession>Q2LY60</accession>
<dbReference type="PANTHER" id="PTHR32282:SF24">
    <property type="entry name" value="GLYCOSYL TRANSFERASE FAMILY 51 DOMAIN-CONTAINING PROTEIN"/>
    <property type="match status" value="1"/>
</dbReference>
<dbReference type="InterPro" id="IPR001264">
    <property type="entry name" value="Glyco_trans_51"/>
</dbReference>
<dbReference type="InterPro" id="IPR036950">
    <property type="entry name" value="PBP_transglycosylase"/>
</dbReference>
<feature type="domain" description="Glycosyl transferase family 51" evidence="9">
    <location>
        <begin position="136"/>
        <end position="294"/>
    </location>
</feature>
<proteinExistence type="predicted"/>
<name>Q2LY60_SYNAS</name>
<dbReference type="Pfam" id="PF00912">
    <property type="entry name" value="Transgly"/>
    <property type="match status" value="1"/>
</dbReference>
<evidence type="ECO:0000256" key="3">
    <source>
        <dbReference type="ARBA" id="ARBA00022670"/>
    </source>
</evidence>
<dbReference type="InterPro" id="IPR050396">
    <property type="entry name" value="Glycosyltr_51/Transpeptidase"/>
</dbReference>
<evidence type="ECO:0000313" key="10">
    <source>
        <dbReference type="EMBL" id="ABC79017.1"/>
    </source>
</evidence>
<dbReference type="Gene3D" id="3.40.710.10">
    <property type="entry name" value="DD-peptidase/beta-lactamase superfamily"/>
    <property type="match status" value="1"/>
</dbReference>
<evidence type="ECO:0000256" key="2">
    <source>
        <dbReference type="ARBA" id="ARBA00022645"/>
    </source>
</evidence>
<dbReference type="GO" id="GO:0009252">
    <property type="term" value="P:peptidoglycan biosynthetic process"/>
    <property type="evidence" value="ECO:0007669"/>
    <property type="project" value="TreeGrafter"/>
</dbReference>
<keyword evidence="3" id="KW-0378">Hydrolase</keyword>
<keyword evidence="6" id="KW-0511">Multifunctional enzyme</keyword>
<organism evidence="10 11">
    <name type="scientific">Syntrophus aciditrophicus (strain SB)</name>
    <dbReference type="NCBI Taxonomy" id="56780"/>
    <lineage>
        <taxon>Bacteria</taxon>
        <taxon>Pseudomonadati</taxon>
        <taxon>Thermodesulfobacteriota</taxon>
        <taxon>Syntrophia</taxon>
        <taxon>Syntrophales</taxon>
        <taxon>Syntrophaceae</taxon>
        <taxon>Syntrophus</taxon>
    </lineage>
</organism>
<dbReference type="GO" id="GO:0004180">
    <property type="term" value="F:carboxypeptidase activity"/>
    <property type="evidence" value="ECO:0007669"/>
    <property type="project" value="UniProtKB-KW"/>
</dbReference>
<dbReference type="STRING" id="56780.SYN_02082"/>
<dbReference type="GO" id="GO:0006508">
    <property type="term" value="P:proteolysis"/>
    <property type="evidence" value="ECO:0007669"/>
    <property type="project" value="UniProtKB-KW"/>
</dbReference>
<dbReference type="EC" id="2.4.99.28" evidence="7"/>
<reference evidence="10 11" key="1">
    <citation type="journal article" date="2007" name="Proc. Natl. Acad. Sci. U.S.A.">
        <title>The genome of Syntrophus aciditrophicus: life at the thermodynamic limit of microbial growth.</title>
        <authorList>
            <person name="McInerney M.J."/>
            <person name="Rohlin L."/>
            <person name="Mouttaki H."/>
            <person name="Kim U."/>
            <person name="Krupp R.S."/>
            <person name="Rios-Hernandez L."/>
            <person name="Sieber J."/>
            <person name="Struchtemeyer C.G."/>
            <person name="Bhattacharyya A."/>
            <person name="Campbell J.W."/>
            <person name="Gunsalus R.P."/>
        </authorList>
    </citation>
    <scope>NUCLEOTIDE SEQUENCE [LARGE SCALE GENOMIC DNA]</scope>
    <source>
        <strain evidence="10 11">SB</strain>
    </source>
</reference>
<dbReference type="GO" id="GO:0008955">
    <property type="term" value="F:peptidoglycan glycosyltransferase activity"/>
    <property type="evidence" value="ECO:0007669"/>
    <property type="project" value="UniProtKB-EC"/>
</dbReference>
<evidence type="ECO:0000256" key="7">
    <source>
        <dbReference type="ARBA" id="ARBA00044770"/>
    </source>
</evidence>
<evidence type="ECO:0000256" key="4">
    <source>
        <dbReference type="ARBA" id="ARBA00022676"/>
    </source>
</evidence>
<evidence type="ECO:0000313" key="11">
    <source>
        <dbReference type="Proteomes" id="UP000001933"/>
    </source>
</evidence>
<dbReference type="Gene3D" id="1.10.3810.10">
    <property type="entry name" value="Biosynthetic peptidoglycan transglycosylase-like"/>
    <property type="match status" value="1"/>
</dbReference>
<keyword evidence="11" id="KW-1185">Reference proteome</keyword>
<dbReference type="InterPro" id="IPR012338">
    <property type="entry name" value="Beta-lactam/transpept-like"/>
</dbReference>
<comment type="pathway">
    <text evidence="1">Cell wall biogenesis; peptidoglycan biosynthesis.</text>
</comment>
<comment type="catalytic activity">
    <reaction evidence="8">
        <text>[GlcNAc-(1-&gt;4)-Mur2Ac(oyl-L-Ala-gamma-D-Glu-L-Lys-D-Ala-D-Ala)](n)-di-trans,octa-cis-undecaprenyl diphosphate + beta-D-GlcNAc-(1-&gt;4)-Mur2Ac(oyl-L-Ala-gamma-D-Glu-L-Lys-D-Ala-D-Ala)-di-trans,octa-cis-undecaprenyl diphosphate = [GlcNAc-(1-&gt;4)-Mur2Ac(oyl-L-Ala-gamma-D-Glu-L-Lys-D-Ala-D-Ala)](n+1)-di-trans,octa-cis-undecaprenyl diphosphate + di-trans,octa-cis-undecaprenyl diphosphate + H(+)</text>
        <dbReference type="Rhea" id="RHEA:23708"/>
        <dbReference type="Rhea" id="RHEA-COMP:9602"/>
        <dbReference type="Rhea" id="RHEA-COMP:9603"/>
        <dbReference type="ChEBI" id="CHEBI:15378"/>
        <dbReference type="ChEBI" id="CHEBI:58405"/>
        <dbReference type="ChEBI" id="CHEBI:60033"/>
        <dbReference type="ChEBI" id="CHEBI:78435"/>
        <dbReference type="EC" id="2.4.99.28"/>
    </reaction>
</comment>
<dbReference type="InParanoid" id="Q2LY60"/>
<dbReference type="EMBL" id="CP000252">
    <property type="protein sequence ID" value="ABC79017.1"/>
    <property type="molecule type" value="Genomic_DNA"/>
</dbReference>
<dbReference type="GO" id="GO:0030288">
    <property type="term" value="C:outer membrane-bounded periplasmic space"/>
    <property type="evidence" value="ECO:0007669"/>
    <property type="project" value="TreeGrafter"/>
</dbReference>
<keyword evidence="4" id="KW-0328">Glycosyltransferase</keyword>
<dbReference type="Proteomes" id="UP000001933">
    <property type="component" value="Chromosome"/>
</dbReference>
<keyword evidence="3" id="KW-0645">Protease</keyword>
<dbReference type="AlphaFoldDB" id="Q2LY60"/>
<evidence type="ECO:0000259" key="9">
    <source>
        <dbReference type="Pfam" id="PF00912"/>
    </source>
</evidence>
<evidence type="ECO:0000256" key="8">
    <source>
        <dbReference type="ARBA" id="ARBA00049902"/>
    </source>
</evidence>
<keyword evidence="2 10" id="KW-0121">Carboxypeptidase</keyword>
<protein>
    <recommendedName>
        <fullName evidence="7">peptidoglycan glycosyltransferase</fullName>
        <ecNumber evidence="7">2.4.99.28</ecNumber>
    </recommendedName>
</protein>
<evidence type="ECO:0000256" key="6">
    <source>
        <dbReference type="ARBA" id="ARBA00023268"/>
    </source>
</evidence>
<gene>
    <name evidence="10" type="ORF">SYN_02082</name>
</gene>
<dbReference type="KEGG" id="sat:SYN_02082"/>
<sequence length="1052" mass="118532">MMMIWKHILRWRWRLFGGAVILVASAVLCALAVLEFKTFYLEARLLSWFAQKLTFSVKSGPNPSLRFPADGPYDKRLGYTRLSDFLKNLSAQGYQVEAQSRPSSSLNGIIGCGLYPSYQEKSQAGLSIFDHDGRSIFKVRYPERVYSRFESVPPLIVNTLLFIENKELLDSRQPDRNPAVEWDRLAKAMIDRGINVFDSDHRFAGGSTLATQLEKFRHSPDGRTASAGDKLRQMASASLRAYLHGRDTTAVRRRLVIDYLNSVPLAALPGHGEVNGIGDGLWAVYGSDLNAVNRLLCDEDGSDDAERARAYKQILSLFIAQRRPSFYLMTNRDALESITNRYLHMLCKAGVINPGLRDSALRSRLMFREGPPALPAVSFVGRKAANAIRRQLSAVLGVPRLYELDRLDLSVRSTLDGATQDEVSQLLLKLRDPGYVETVGLRGLRLLEGSDPSRVIYSFTLYEHVGNANLLRIQTDNFDQPFDINEGVKIELGSTAKLRTLVTYLEIIAGLHERYAGLPKESLREVDVHGGDRLTQWVLDYLAAENDPSLTAMMEAAMERRYSASPGEIFFTGGGQHVFHNFDKSDNSRILSVRDGLRNSVNLVFIRLMRDVVRYYMYNMPGSTARILEDKQDPARQAYLVRFADQEGRVFLNRFYNKYREKKTEEQFELLLQSVHPNPLRLAAVFRFVKPEAGVEEFTEFLQSRTSSLSVPKPDFEKLYETCNPQQWDLQDRGYIARLHPLELWLVAYLRNHPDAERSEVMRASVKERQEVYRWLFKTHRKNAQDIRIRSLLEVEAFLEILPVWKRLGYPFDSLVPSYATAIGSSADRPASLAELVGIIMNGGVHYPIVKIDKLQFAAGTPYETLLGRKEFAGRRVLSPEIAAAVRNALVDVVERGTAQQIRGAFVLSDGTPVAVGGKTGTGDNRHNIYGQKGQLIGSRIINRASVFVFFIGDRFFGTITAYVPGPEAAGYGFTSSLPVKILKIMAPALKPMIEKTENGKTSASRISPASVRQVRQARKMGRLPPLSDFRPWEKNVRPWVAPRTGHILPEL</sequence>
<dbReference type="SUPFAM" id="SSF53955">
    <property type="entry name" value="Lysozyme-like"/>
    <property type="match status" value="1"/>
</dbReference>
<dbReference type="eggNOG" id="COG5009">
    <property type="taxonomic scope" value="Bacteria"/>
</dbReference>
<keyword evidence="5" id="KW-0808">Transferase</keyword>
<dbReference type="InterPro" id="IPR023346">
    <property type="entry name" value="Lysozyme-like_dom_sf"/>
</dbReference>
<evidence type="ECO:0000256" key="5">
    <source>
        <dbReference type="ARBA" id="ARBA00022679"/>
    </source>
</evidence>
<evidence type="ECO:0000256" key="1">
    <source>
        <dbReference type="ARBA" id="ARBA00004752"/>
    </source>
</evidence>
<dbReference type="eggNOG" id="COG0744">
    <property type="taxonomic scope" value="Bacteria"/>
</dbReference>